<dbReference type="AlphaFoldDB" id="A0A511KGX0"/>
<comment type="caution">
    <text evidence="1">The sequence shown here is derived from an EMBL/GenBank/DDBJ whole genome shotgun (WGS) entry which is preliminary data.</text>
</comment>
<dbReference type="EMBL" id="BJWK01000008">
    <property type="protein sequence ID" value="GEM09620.1"/>
    <property type="molecule type" value="Genomic_DNA"/>
</dbReference>
<evidence type="ECO:0000313" key="1">
    <source>
        <dbReference type="EMBL" id="GEM09620.1"/>
    </source>
</evidence>
<proteinExistence type="predicted"/>
<name>A0A511KGX0_RHOTO</name>
<gene>
    <name evidence="1" type="ORF">Rt10032_c08g3637</name>
</gene>
<accession>A0A511KGX0</accession>
<organism evidence="1 2">
    <name type="scientific">Rhodotorula toruloides</name>
    <name type="common">Yeast</name>
    <name type="synonym">Rhodosporidium toruloides</name>
    <dbReference type="NCBI Taxonomy" id="5286"/>
    <lineage>
        <taxon>Eukaryota</taxon>
        <taxon>Fungi</taxon>
        <taxon>Dikarya</taxon>
        <taxon>Basidiomycota</taxon>
        <taxon>Pucciniomycotina</taxon>
        <taxon>Microbotryomycetes</taxon>
        <taxon>Sporidiobolales</taxon>
        <taxon>Sporidiobolaceae</taxon>
        <taxon>Rhodotorula</taxon>
    </lineage>
</organism>
<protein>
    <submittedName>
        <fullName evidence="1">Uncharacterized protein</fullName>
    </submittedName>
</protein>
<sequence length="125" mass="14200">MSSAILRLPDELLDLICGYVVELEHDGIATIIALLSTWRRFFPSARRALCLIPPELESFVAEPLFGIDTMCVDNDDDDNTEHLSLPFFEPRELHNLRHLVLRSVLIDLDDFQLLIKAALISNILT</sequence>
<dbReference type="Proteomes" id="UP000321518">
    <property type="component" value="Unassembled WGS sequence"/>
</dbReference>
<reference evidence="1 2" key="1">
    <citation type="submission" date="2019-07" db="EMBL/GenBank/DDBJ databases">
        <title>Rhodotorula toruloides NBRC10032 genome sequencing.</title>
        <authorList>
            <person name="Shida Y."/>
            <person name="Takaku H."/>
            <person name="Ogasawara W."/>
            <person name="Mori K."/>
        </authorList>
    </citation>
    <scope>NUCLEOTIDE SEQUENCE [LARGE SCALE GENOMIC DNA]</scope>
    <source>
        <strain evidence="1 2">NBRC10032</strain>
    </source>
</reference>
<evidence type="ECO:0000313" key="2">
    <source>
        <dbReference type="Proteomes" id="UP000321518"/>
    </source>
</evidence>